<evidence type="ECO:0000256" key="1">
    <source>
        <dbReference type="ARBA" id="ARBA00001966"/>
    </source>
</evidence>
<organism evidence="3 4">
    <name type="scientific">Lactococcus fujiensis JCM 16395</name>
    <dbReference type="NCBI Taxonomy" id="1291764"/>
    <lineage>
        <taxon>Bacteria</taxon>
        <taxon>Bacillati</taxon>
        <taxon>Bacillota</taxon>
        <taxon>Bacilli</taxon>
        <taxon>Lactobacillales</taxon>
        <taxon>Streptococcaceae</taxon>
        <taxon>Lactococcus</taxon>
    </lineage>
</organism>
<comment type="cofactor">
    <cofactor evidence="1">
        <name>[4Fe-4S] cluster</name>
        <dbReference type="ChEBI" id="CHEBI:49883"/>
    </cofactor>
</comment>
<proteinExistence type="predicted"/>
<evidence type="ECO:0000313" key="3">
    <source>
        <dbReference type="EMBL" id="PCS01345.1"/>
    </source>
</evidence>
<dbReference type="InterPro" id="IPR017896">
    <property type="entry name" value="4Fe4S_Fe-S-bd"/>
</dbReference>
<dbReference type="EMBL" id="JXJU01000001">
    <property type="protein sequence ID" value="PCS01345.1"/>
    <property type="molecule type" value="Genomic_DNA"/>
</dbReference>
<dbReference type="SUPFAM" id="SSF54862">
    <property type="entry name" value="4Fe-4S ferredoxins"/>
    <property type="match status" value="1"/>
</dbReference>
<dbReference type="PANTHER" id="PTHR39163">
    <property type="entry name" value="FERREDOXIN"/>
    <property type="match status" value="1"/>
</dbReference>
<dbReference type="RefSeq" id="WP_096816830.1">
    <property type="nucleotide sequence ID" value="NZ_BBAL01000001.1"/>
</dbReference>
<feature type="domain" description="4Fe-4S ferredoxin-type" evidence="2">
    <location>
        <begin position="1"/>
        <end position="29"/>
    </location>
</feature>
<dbReference type="Pfam" id="PF13370">
    <property type="entry name" value="Fer4_13"/>
    <property type="match status" value="1"/>
</dbReference>
<dbReference type="AlphaFoldDB" id="A0A2A5RPH6"/>
<sequence>MKIKIIPERCIACGLCHTKAPQTFDYHDNGIVKFYTTPALEEDFPETMENITAVKSCPTSALQIVKEKN</sequence>
<dbReference type="Proteomes" id="UP000218181">
    <property type="component" value="Unassembled WGS sequence"/>
</dbReference>
<accession>A0A2A5RPH6</accession>
<comment type="caution">
    <text evidence="3">The sequence shown here is derived from an EMBL/GenBank/DDBJ whole genome shotgun (WGS) entry which is preliminary data.</text>
</comment>
<protein>
    <submittedName>
        <fullName evidence="3">Ferredoxin</fullName>
    </submittedName>
</protein>
<name>A0A2A5RPH6_9LACT</name>
<dbReference type="PROSITE" id="PS51379">
    <property type="entry name" value="4FE4S_FER_2"/>
    <property type="match status" value="1"/>
</dbReference>
<keyword evidence="4" id="KW-1185">Reference proteome</keyword>
<dbReference type="OrthoDB" id="9801085at2"/>
<dbReference type="InterPro" id="IPR052395">
    <property type="entry name" value="ET_Ferredoxin"/>
</dbReference>
<gene>
    <name evidence="3" type="ORF">RT41_GL000109</name>
</gene>
<evidence type="ECO:0000259" key="2">
    <source>
        <dbReference type="PROSITE" id="PS51379"/>
    </source>
</evidence>
<reference evidence="3 4" key="1">
    <citation type="submission" date="2014-12" db="EMBL/GenBank/DDBJ databases">
        <title>Draft genome sequences of 10 type strains of Lactococcus.</title>
        <authorList>
            <person name="Sun Z."/>
            <person name="Zhong Z."/>
            <person name="Liu W."/>
            <person name="Zhang W."/>
            <person name="Zhang H."/>
        </authorList>
    </citation>
    <scope>NUCLEOTIDE SEQUENCE [LARGE SCALE GENOMIC DNA]</scope>
    <source>
        <strain evidence="3 4">JCM 16395</strain>
    </source>
</reference>
<dbReference type="PANTHER" id="PTHR39163:SF1">
    <property type="entry name" value="FERREDOXIN"/>
    <property type="match status" value="1"/>
</dbReference>
<dbReference type="Gene3D" id="3.30.70.20">
    <property type="match status" value="1"/>
</dbReference>
<evidence type="ECO:0000313" key="4">
    <source>
        <dbReference type="Proteomes" id="UP000218181"/>
    </source>
</evidence>